<evidence type="ECO:0000313" key="4">
    <source>
        <dbReference type="Proteomes" id="UP001166251"/>
    </source>
</evidence>
<organism evidence="3 4">
    <name type="scientific">Neiella holothuriorum</name>
    <dbReference type="NCBI Taxonomy" id="2870530"/>
    <lineage>
        <taxon>Bacteria</taxon>
        <taxon>Pseudomonadati</taxon>
        <taxon>Pseudomonadota</taxon>
        <taxon>Gammaproteobacteria</taxon>
        <taxon>Alteromonadales</taxon>
        <taxon>Echinimonadaceae</taxon>
        <taxon>Neiella</taxon>
    </lineage>
</organism>
<dbReference type="Pfam" id="PF13411">
    <property type="entry name" value="MerR_1"/>
    <property type="match status" value="1"/>
</dbReference>
<dbReference type="Gene3D" id="1.10.1660.10">
    <property type="match status" value="1"/>
</dbReference>
<comment type="caution">
    <text evidence="3">The sequence shown here is derived from an EMBL/GenBank/DDBJ whole genome shotgun (WGS) entry which is preliminary data.</text>
</comment>
<sequence length="145" mass="16341">MTRKKNTASLSIGQLSKAANVKVPTIRYYEQQQLIAAVGRSEGNQRQYSEQELQQLKFIKHARDLGFSLNDVRTLISLDHQPNASCENAHSIAAKHLESVRCRLARLKRLEDELERIVSQSDSGLNDQCSVIKALADHSQCESEH</sequence>
<dbReference type="RefSeq" id="WP_220103608.1">
    <property type="nucleotide sequence ID" value="NZ_JAHZSS010000007.1"/>
</dbReference>
<feature type="domain" description="HTH merR-type" evidence="2">
    <location>
        <begin position="9"/>
        <end position="78"/>
    </location>
</feature>
<dbReference type="PRINTS" id="PR00040">
    <property type="entry name" value="HTHMERR"/>
</dbReference>
<dbReference type="PROSITE" id="PS00552">
    <property type="entry name" value="HTH_MERR_1"/>
    <property type="match status" value="1"/>
</dbReference>
<dbReference type="InterPro" id="IPR000551">
    <property type="entry name" value="MerR-type_HTH_dom"/>
</dbReference>
<accession>A0ABS7EF13</accession>
<dbReference type="PANTHER" id="PTHR30204:SF92">
    <property type="entry name" value="HTH-TYPE TRANSCRIPTIONAL REGULATOR ZNTR"/>
    <property type="match status" value="1"/>
</dbReference>
<dbReference type="Proteomes" id="UP001166251">
    <property type="component" value="Unassembled WGS sequence"/>
</dbReference>
<dbReference type="CDD" id="cd04785">
    <property type="entry name" value="HTH_CadR-PbrR-like"/>
    <property type="match status" value="1"/>
</dbReference>
<dbReference type="EMBL" id="JAHZSS010000007">
    <property type="protein sequence ID" value="MBW8190923.1"/>
    <property type="molecule type" value="Genomic_DNA"/>
</dbReference>
<evidence type="ECO:0000313" key="3">
    <source>
        <dbReference type="EMBL" id="MBW8190923.1"/>
    </source>
</evidence>
<reference evidence="3" key="1">
    <citation type="submission" date="2021-07" db="EMBL/GenBank/DDBJ databases">
        <title>Neiella marina sp. nov., isolated from the intestinal content of sea cucumber Apostichopus japonicus.</title>
        <authorList>
            <person name="Bai X."/>
        </authorList>
    </citation>
    <scope>NUCLEOTIDE SEQUENCE</scope>
    <source>
        <strain evidence="3">126</strain>
    </source>
</reference>
<keyword evidence="1" id="KW-0238">DNA-binding</keyword>
<keyword evidence="4" id="KW-1185">Reference proteome</keyword>
<dbReference type="PANTHER" id="PTHR30204">
    <property type="entry name" value="REDOX-CYCLING DRUG-SENSING TRANSCRIPTIONAL ACTIVATOR SOXR"/>
    <property type="match status" value="1"/>
</dbReference>
<dbReference type="SUPFAM" id="SSF46955">
    <property type="entry name" value="Putative DNA-binding domain"/>
    <property type="match status" value="1"/>
</dbReference>
<gene>
    <name evidence="3" type="ORF">K0504_07730</name>
</gene>
<dbReference type="PROSITE" id="PS50937">
    <property type="entry name" value="HTH_MERR_2"/>
    <property type="match status" value="1"/>
</dbReference>
<evidence type="ECO:0000259" key="2">
    <source>
        <dbReference type="PROSITE" id="PS50937"/>
    </source>
</evidence>
<name>A0ABS7EF13_9GAMM</name>
<dbReference type="InterPro" id="IPR047057">
    <property type="entry name" value="MerR_fam"/>
</dbReference>
<dbReference type="SMART" id="SM00422">
    <property type="entry name" value="HTH_MERR"/>
    <property type="match status" value="1"/>
</dbReference>
<dbReference type="InterPro" id="IPR009061">
    <property type="entry name" value="DNA-bd_dom_put_sf"/>
</dbReference>
<evidence type="ECO:0000256" key="1">
    <source>
        <dbReference type="ARBA" id="ARBA00023125"/>
    </source>
</evidence>
<proteinExistence type="predicted"/>
<protein>
    <submittedName>
        <fullName evidence="3">Helix-turn-helix domain-containing protein</fullName>
    </submittedName>
</protein>